<feature type="signal peptide" evidence="8">
    <location>
        <begin position="1"/>
        <end position="17"/>
    </location>
</feature>
<dbReference type="SMART" id="SM01038">
    <property type="entry name" value="Bgal_small_N"/>
    <property type="match status" value="1"/>
</dbReference>
<sequence length="1052" mass="115032">MHRSLLLALALPPLLHAAAPDWENPAVFQRNRLPAQATTMPYPDRATALAKARLESPWCQSLNGPWKFHYSGSQNGTPAGFEKPGFDTTAWKDIPVPSNWQLQGNGIPLYSGNTYPFAKNPPKVTDEPPANYTNHPAESRHPVGSYLRTFNLPADWQGRRTVIAFEGVDSAFDLWINGEKAGYSEDSRTTARFDITPLVKPGENAVAVQVHQYSDGSYLESQDTWKLSGIYRDVYLVSAPQIELTNHFLKADFTADGKGALDLKATLKNHEASPMKGRIMLELLDAAETQITFKEGTYDLTSGAEISIPLAATDLSIQGWSAEKPTLYRYVITLADEAGKPFACFSGKTGFRRDEIKDGKLLHNGQPVRLKGVVRHDHNPRTGHVMSVEDLRAELLMMKQANLNAIRFKHAPASPAFLDLCDELGFHVIDEPNLDSSGMGDDSLQLSADWKEARLERVKNLMERDKNHPSVIAWLPEAPAAKDGGGALSAWLRQNDPSRPTLAAGSTIPLLHSRALGNSMGGFTGSVTSDRFQGTFIEDWRDEILLQKQAATTAKPGPPRMTMVFGGDSGDQPNAGTACASGVISANQTTTPVFEEIKKDFQDIRTALVDGSGSNVKIRLSSDRFFTMTSDLKGSWKLLKDGKDVGQGELSFLNLAPQESRELTIATNVTPDPSGEYILRFRYDLKADTAWYPAGMPAAWDEIVLPWGKRPPAAPPQAGAKAAFSPDGPATAPLVRVTAGDTTAVLDKITGQITSLKRGGSEILLSPLRLDFWRVPTQTDKVLGVDRKSAVWRDAGANARIRQSEVKQDGNDVVIVTELDIPAGKSSAKVTWRFTGTGELLADADFRPDPSQPEIPRIGFTCSIPAGTGNWTWYGKGPHDNYADRQDGAWTTVHTGQIPALVHRYPVPQESGNRTNVRWSTFENPAGGNGLRIDATGDSLLEVSAMLGSPAEYEAAHRLSDLSRPDRITLHFDHRQMGVGGVDDVPRESAAQARLTTEKPYHWSFMLGTTHSAAPPALPRRIPGSPDKLPIPGLPREPRPFLPTLREHPRLP</sequence>
<dbReference type="InterPro" id="IPR006102">
    <property type="entry name" value="Ig-like_GH2"/>
</dbReference>
<evidence type="ECO:0000313" key="10">
    <source>
        <dbReference type="EMBL" id="QUE51465.1"/>
    </source>
</evidence>
<dbReference type="GO" id="GO:0030246">
    <property type="term" value="F:carbohydrate binding"/>
    <property type="evidence" value="ECO:0007669"/>
    <property type="project" value="InterPro"/>
</dbReference>
<keyword evidence="8" id="KW-0732">Signal</keyword>
<dbReference type="PRINTS" id="PR00132">
    <property type="entry name" value="GLHYDRLASE2"/>
</dbReference>
<evidence type="ECO:0000259" key="9">
    <source>
        <dbReference type="SMART" id="SM01038"/>
    </source>
</evidence>
<dbReference type="GO" id="GO:0004565">
    <property type="term" value="F:beta-galactosidase activity"/>
    <property type="evidence" value="ECO:0007669"/>
    <property type="project" value="UniProtKB-EC"/>
</dbReference>
<dbReference type="GO" id="GO:0009341">
    <property type="term" value="C:beta-galactosidase complex"/>
    <property type="evidence" value="ECO:0007669"/>
    <property type="project" value="InterPro"/>
</dbReference>
<dbReference type="AlphaFoldDB" id="A0A975J029"/>
<comment type="catalytic activity">
    <reaction evidence="1">
        <text>Hydrolysis of terminal non-reducing beta-D-galactose residues in beta-D-galactosides.</text>
        <dbReference type="EC" id="3.2.1.23"/>
    </reaction>
</comment>
<dbReference type="KEGG" id="lamb:KBB96_00870"/>
<comment type="similarity">
    <text evidence="2">Belongs to the glycosyl hydrolase 2 family.</text>
</comment>
<dbReference type="InterPro" id="IPR050347">
    <property type="entry name" value="Bact_Beta-galactosidase"/>
</dbReference>
<evidence type="ECO:0000256" key="5">
    <source>
        <dbReference type="ARBA" id="ARBA00023295"/>
    </source>
</evidence>
<feature type="region of interest" description="Disordered" evidence="7">
    <location>
        <begin position="1012"/>
        <end position="1052"/>
    </location>
</feature>
<evidence type="ECO:0000256" key="7">
    <source>
        <dbReference type="SAM" id="MobiDB-lite"/>
    </source>
</evidence>
<feature type="domain" description="Beta galactosidase small chain/" evidence="9">
    <location>
        <begin position="736"/>
        <end position="1008"/>
    </location>
</feature>
<dbReference type="InterPro" id="IPR013783">
    <property type="entry name" value="Ig-like_fold"/>
</dbReference>
<keyword evidence="11" id="KW-1185">Reference proteome</keyword>
<evidence type="ECO:0000256" key="1">
    <source>
        <dbReference type="ARBA" id="ARBA00001412"/>
    </source>
</evidence>
<dbReference type="Gene3D" id="2.60.40.10">
    <property type="entry name" value="Immunoglobulins"/>
    <property type="match status" value="2"/>
</dbReference>
<dbReference type="Pfam" id="PF02836">
    <property type="entry name" value="Glyco_hydro_2_C"/>
    <property type="match status" value="2"/>
</dbReference>
<dbReference type="InterPro" id="IPR036156">
    <property type="entry name" value="Beta-gal/glucu_dom_sf"/>
</dbReference>
<dbReference type="Pfam" id="PF00703">
    <property type="entry name" value="Glyco_hydro_2"/>
    <property type="match status" value="1"/>
</dbReference>
<dbReference type="Pfam" id="PF02929">
    <property type="entry name" value="Bgal_small_N"/>
    <property type="match status" value="1"/>
</dbReference>
<evidence type="ECO:0000256" key="6">
    <source>
        <dbReference type="ARBA" id="ARBA00032230"/>
    </source>
</evidence>
<dbReference type="Pfam" id="PF02837">
    <property type="entry name" value="Glyco_hydro_2_N"/>
    <property type="match status" value="1"/>
</dbReference>
<organism evidence="10 11">
    <name type="scientific">Luteolibacter ambystomatis</name>
    <dbReference type="NCBI Taxonomy" id="2824561"/>
    <lineage>
        <taxon>Bacteria</taxon>
        <taxon>Pseudomonadati</taxon>
        <taxon>Verrucomicrobiota</taxon>
        <taxon>Verrucomicrobiia</taxon>
        <taxon>Verrucomicrobiales</taxon>
        <taxon>Verrucomicrobiaceae</taxon>
        <taxon>Luteolibacter</taxon>
    </lineage>
</organism>
<protein>
    <recommendedName>
        <fullName evidence="3">beta-galactosidase</fullName>
        <ecNumber evidence="3">3.2.1.23</ecNumber>
    </recommendedName>
    <alternativeName>
        <fullName evidence="6">Lactase</fullName>
    </alternativeName>
</protein>
<dbReference type="EMBL" id="CP073100">
    <property type="protein sequence ID" value="QUE51465.1"/>
    <property type="molecule type" value="Genomic_DNA"/>
</dbReference>
<evidence type="ECO:0000313" key="11">
    <source>
        <dbReference type="Proteomes" id="UP000676169"/>
    </source>
</evidence>
<dbReference type="EC" id="3.2.1.23" evidence="3"/>
<keyword evidence="5" id="KW-0326">Glycosidase</keyword>
<dbReference type="Gene3D" id="2.60.120.260">
    <property type="entry name" value="Galactose-binding domain-like"/>
    <property type="match status" value="1"/>
</dbReference>
<dbReference type="InterPro" id="IPR014718">
    <property type="entry name" value="GH-type_carb-bd"/>
</dbReference>
<evidence type="ECO:0000256" key="8">
    <source>
        <dbReference type="SAM" id="SignalP"/>
    </source>
</evidence>
<dbReference type="InterPro" id="IPR004199">
    <property type="entry name" value="B-gal_small/dom_5"/>
</dbReference>
<keyword evidence="4" id="KW-0378">Hydrolase</keyword>
<proteinExistence type="inferred from homology"/>
<dbReference type="GO" id="GO:0005990">
    <property type="term" value="P:lactose catabolic process"/>
    <property type="evidence" value="ECO:0007669"/>
    <property type="project" value="TreeGrafter"/>
</dbReference>
<dbReference type="Proteomes" id="UP000676169">
    <property type="component" value="Chromosome"/>
</dbReference>
<dbReference type="InterPro" id="IPR017853">
    <property type="entry name" value="GH"/>
</dbReference>
<dbReference type="Pfam" id="PF16353">
    <property type="entry name" value="LacZ_4"/>
    <property type="match status" value="1"/>
</dbReference>
<dbReference type="InterPro" id="IPR032312">
    <property type="entry name" value="LacZ_4"/>
</dbReference>
<dbReference type="InterPro" id="IPR006103">
    <property type="entry name" value="Glyco_hydro_2_cat"/>
</dbReference>
<dbReference type="InterPro" id="IPR006104">
    <property type="entry name" value="Glyco_hydro_2_N"/>
</dbReference>
<dbReference type="PANTHER" id="PTHR46323">
    <property type="entry name" value="BETA-GALACTOSIDASE"/>
    <property type="match status" value="1"/>
</dbReference>
<name>A0A975J029_9BACT</name>
<dbReference type="Gene3D" id="2.70.98.10">
    <property type="match status" value="1"/>
</dbReference>
<evidence type="ECO:0000256" key="2">
    <source>
        <dbReference type="ARBA" id="ARBA00007401"/>
    </source>
</evidence>
<accession>A0A975J029</accession>
<dbReference type="Gene3D" id="3.20.20.80">
    <property type="entry name" value="Glycosidases"/>
    <property type="match status" value="1"/>
</dbReference>
<dbReference type="InterPro" id="IPR011013">
    <property type="entry name" value="Gal_mutarotase_sf_dom"/>
</dbReference>
<reference evidence="10" key="1">
    <citation type="submission" date="2021-04" db="EMBL/GenBank/DDBJ databases">
        <title>Luteolibacter sp. 32A isolated from the skin of an Anderson's salamander (Ambystoma andersonii).</title>
        <authorList>
            <person name="Spergser J."/>
            <person name="Busse H.-J."/>
        </authorList>
    </citation>
    <scope>NUCLEOTIDE SEQUENCE</scope>
    <source>
        <strain evidence="10">32A</strain>
    </source>
</reference>
<dbReference type="InterPro" id="IPR008979">
    <property type="entry name" value="Galactose-bd-like_sf"/>
</dbReference>
<gene>
    <name evidence="10" type="ORF">KBB96_00870</name>
</gene>
<feature type="chain" id="PRO_5036895059" description="beta-galactosidase" evidence="8">
    <location>
        <begin position="18"/>
        <end position="1052"/>
    </location>
</feature>
<dbReference type="SUPFAM" id="SSF74650">
    <property type="entry name" value="Galactose mutarotase-like"/>
    <property type="match status" value="1"/>
</dbReference>
<dbReference type="SUPFAM" id="SSF49303">
    <property type="entry name" value="beta-Galactosidase/glucuronidase domain"/>
    <property type="match status" value="2"/>
</dbReference>
<dbReference type="PANTHER" id="PTHR46323:SF2">
    <property type="entry name" value="BETA-GALACTOSIDASE"/>
    <property type="match status" value="1"/>
</dbReference>
<evidence type="ECO:0000256" key="3">
    <source>
        <dbReference type="ARBA" id="ARBA00012756"/>
    </source>
</evidence>
<evidence type="ECO:0000256" key="4">
    <source>
        <dbReference type="ARBA" id="ARBA00022801"/>
    </source>
</evidence>
<dbReference type="RefSeq" id="WP_211631604.1">
    <property type="nucleotide sequence ID" value="NZ_CP073100.1"/>
</dbReference>
<dbReference type="SUPFAM" id="SSF51445">
    <property type="entry name" value="(Trans)glycosidases"/>
    <property type="match status" value="1"/>
</dbReference>
<dbReference type="InterPro" id="IPR006101">
    <property type="entry name" value="Glyco_hydro_2"/>
</dbReference>
<dbReference type="SUPFAM" id="SSF49785">
    <property type="entry name" value="Galactose-binding domain-like"/>
    <property type="match status" value="1"/>
</dbReference>